<keyword evidence="10" id="KW-1185">Reference proteome</keyword>
<dbReference type="AlphaFoldDB" id="A0A9W8M299"/>
<evidence type="ECO:0000256" key="5">
    <source>
        <dbReference type="ARBA" id="ARBA00022833"/>
    </source>
</evidence>
<feature type="region of interest" description="Disordered" evidence="7">
    <location>
        <begin position="1"/>
        <end position="27"/>
    </location>
</feature>
<dbReference type="Pfam" id="PF12678">
    <property type="entry name" value="zf-rbx1"/>
    <property type="match status" value="1"/>
</dbReference>
<dbReference type="EMBL" id="JANBUY010000440">
    <property type="protein sequence ID" value="KAJ2859044.1"/>
    <property type="molecule type" value="Genomic_DNA"/>
</dbReference>
<accession>A0A9W8M299</accession>
<evidence type="ECO:0000313" key="10">
    <source>
        <dbReference type="Proteomes" id="UP001140074"/>
    </source>
</evidence>
<dbReference type="SMART" id="SM00184">
    <property type="entry name" value="RING"/>
    <property type="match status" value="1"/>
</dbReference>
<dbReference type="PANTHER" id="PTHR15710">
    <property type="entry name" value="E3 UBIQUITIN-PROTEIN LIGASE PRAJA"/>
    <property type="match status" value="1"/>
</dbReference>
<protein>
    <recommendedName>
        <fullName evidence="8">RING-type domain-containing protein</fullName>
    </recommendedName>
</protein>
<keyword evidence="3 6" id="KW-0863">Zinc-finger</keyword>
<organism evidence="9 10">
    <name type="scientific">Coemansia aciculifera</name>
    <dbReference type="NCBI Taxonomy" id="417176"/>
    <lineage>
        <taxon>Eukaryota</taxon>
        <taxon>Fungi</taxon>
        <taxon>Fungi incertae sedis</taxon>
        <taxon>Zoopagomycota</taxon>
        <taxon>Kickxellomycotina</taxon>
        <taxon>Kickxellomycetes</taxon>
        <taxon>Kickxellales</taxon>
        <taxon>Kickxellaceae</taxon>
        <taxon>Coemansia</taxon>
    </lineage>
</organism>
<dbReference type="CDD" id="cd16454">
    <property type="entry name" value="RING-H2_PA-TM-RING"/>
    <property type="match status" value="1"/>
</dbReference>
<evidence type="ECO:0000256" key="7">
    <source>
        <dbReference type="SAM" id="MobiDB-lite"/>
    </source>
</evidence>
<proteinExistence type="predicted"/>
<dbReference type="InterPro" id="IPR013083">
    <property type="entry name" value="Znf_RING/FYVE/PHD"/>
</dbReference>
<reference evidence="9" key="1">
    <citation type="submission" date="2022-07" db="EMBL/GenBank/DDBJ databases">
        <title>Phylogenomic reconstructions and comparative analyses of Kickxellomycotina fungi.</title>
        <authorList>
            <person name="Reynolds N.K."/>
            <person name="Stajich J.E."/>
            <person name="Barry K."/>
            <person name="Grigoriev I.V."/>
            <person name="Crous P."/>
            <person name="Smith M.E."/>
        </authorList>
    </citation>
    <scope>NUCLEOTIDE SEQUENCE</scope>
    <source>
        <strain evidence="9">RSA 476</strain>
    </source>
</reference>
<dbReference type="GO" id="GO:0008270">
    <property type="term" value="F:zinc ion binding"/>
    <property type="evidence" value="ECO:0007669"/>
    <property type="project" value="UniProtKB-KW"/>
</dbReference>
<dbReference type="InterPro" id="IPR024766">
    <property type="entry name" value="Znf_RING_H2"/>
</dbReference>
<comment type="pathway">
    <text evidence="1">Protein modification; protein ubiquitination.</text>
</comment>
<evidence type="ECO:0000256" key="2">
    <source>
        <dbReference type="ARBA" id="ARBA00022723"/>
    </source>
</evidence>
<dbReference type="Proteomes" id="UP001140074">
    <property type="component" value="Unassembled WGS sequence"/>
</dbReference>
<dbReference type="InterPro" id="IPR001841">
    <property type="entry name" value="Znf_RING"/>
</dbReference>
<feature type="domain" description="RING-type" evidence="8">
    <location>
        <begin position="119"/>
        <end position="170"/>
    </location>
</feature>
<evidence type="ECO:0000259" key="8">
    <source>
        <dbReference type="PROSITE" id="PS50089"/>
    </source>
</evidence>
<dbReference type="GO" id="GO:0005737">
    <property type="term" value="C:cytoplasm"/>
    <property type="evidence" value="ECO:0007669"/>
    <property type="project" value="TreeGrafter"/>
</dbReference>
<gene>
    <name evidence="9" type="ORF">GGH94_006323</name>
</gene>
<evidence type="ECO:0000256" key="4">
    <source>
        <dbReference type="ARBA" id="ARBA00022786"/>
    </source>
</evidence>
<dbReference type="Gene3D" id="3.30.40.10">
    <property type="entry name" value="Zinc/RING finger domain, C3HC4 (zinc finger)"/>
    <property type="match status" value="1"/>
</dbReference>
<keyword evidence="5" id="KW-0862">Zinc</keyword>
<dbReference type="GO" id="GO:0016567">
    <property type="term" value="P:protein ubiquitination"/>
    <property type="evidence" value="ECO:0007669"/>
    <property type="project" value="TreeGrafter"/>
</dbReference>
<evidence type="ECO:0000256" key="1">
    <source>
        <dbReference type="ARBA" id="ARBA00004906"/>
    </source>
</evidence>
<evidence type="ECO:0000256" key="6">
    <source>
        <dbReference type="PROSITE-ProRule" id="PRU00175"/>
    </source>
</evidence>
<sequence length="202" mass="22819">MASYYPELGVKERDDSQDEGVNSSSRGARGRWMNHVVDDFMSIESNRPTPVPALVSPQNFLSVARLFGEFMDNGPSNEEEGGSEHQRFLEGLVMQLYDEANANATGPPPASREFLQVSCTICNEELACTGKGQSDGDSSASVTRLPCRHYYHRACVKPWLELHNTCPMCRYEVPSDDPQWLEKRRDDDRRKASELNEMMMYG</sequence>
<evidence type="ECO:0000256" key="3">
    <source>
        <dbReference type="ARBA" id="ARBA00022771"/>
    </source>
</evidence>
<keyword evidence="2" id="KW-0479">Metal-binding</keyword>
<name>A0A9W8M299_9FUNG</name>
<comment type="caution">
    <text evidence="9">The sequence shown here is derived from an EMBL/GenBank/DDBJ whole genome shotgun (WGS) entry which is preliminary data.</text>
</comment>
<dbReference type="PANTHER" id="PTHR15710:SF243">
    <property type="entry name" value="E3 UBIQUITIN-PROTEIN LIGASE PRAJA-2 ISOFORM X1"/>
    <property type="match status" value="1"/>
</dbReference>
<keyword evidence="4" id="KW-0833">Ubl conjugation pathway</keyword>
<dbReference type="SUPFAM" id="SSF57850">
    <property type="entry name" value="RING/U-box"/>
    <property type="match status" value="1"/>
</dbReference>
<dbReference type="PROSITE" id="PS50089">
    <property type="entry name" value="ZF_RING_2"/>
    <property type="match status" value="1"/>
</dbReference>
<evidence type="ECO:0000313" key="9">
    <source>
        <dbReference type="EMBL" id="KAJ2859044.1"/>
    </source>
</evidence>
<dbReference type="GO" id="GO:0061630">
    <property type="term" value="F:ubiquitin protein ligase activity"/>
    <property type="evidence" value="ECO:0007669"/>
    <property type="project" value="TreeGrafter"/>
</dbReference>